<evidence type="ECO:0000256" key="4">
    <source>
        <dbReference type="ARBA" id="ARBA00023125"/>
    </source>
</evidence>
<dbReference type="InterPro" id="IPR036388">
    <property type="entry name" value="WH-like_DNA-bd_sf"/>
</dbReference>
<evidence type="ECO:0000259" key="6">
    <source>
        <dbReference type="PROSITE" id="PS50931"/>
    </source>
</evidence>
<evidence type="ECO:0000256" key="5">
    <source>
        <dbReference type="ARBA" id="ARBA00023163"/>
    </source>
</evidence>
<feature type="domain" description="HTH lysR-type" evidence="6">
    <location>
        <begin position="6"/>
        <end position="63"/>
    </location>
</feature>
<keyword evidence="4" id="KW-0238">DNA-binding</keyword>
<dbReference type="Pfam" id="PF03466">
    <property type="entry name" value="LysR_substrate"/>
    <property type="match status" value="1"/>
</dbReference>
<evidence type="ECO:0000256" key="3">
    <source>
        <dbReference type="ARBA" id="ARBA00023015"/>
    </source>
</evidence>
<dbReference type="PANTHER" id="PTHR30118:SF15">
    <property type="entry name" value="TRANSCRIPTIONAL REGULATORY PROTEIN"/>
    <property type="match status" value="1"/>
</dbReference>
<dbReference type="SUPFAM" id="SSF46785">
    <property type="entry name" value="Winged helix' DNA-binding domain"/>
    <property type="match status" value="1"/>
</dbReference>
<gene>
    <name evidence="7" type="ORF">GTK09_14035</name>
</gene>
<evidence type="ECO:0000313" key="8">
    <source>
        <dbReference type="Proteomes" id="UP000469011"/>
    </source>
</evidence>
<dbReference type="Proteomes" id="UP000469011">
    <property type="component" value="Unassembled WGS sequence"/>
</dbReference>
<keyword evidence="2" id="KW-0536">Nodulation</keyword>
<comment type="similarity">
    <text evidence="1">Belongs to the LysR transcriptional regulatory family.</text>
</comment>
<dbReference type="InterPro" id="IPR005119">
    <property type="entry name" value="LysR_subst-bd"/>
</dbReference>
<keyword evidence="5" id="KW-0804">Transcription</keyword>
<sequence length="300" mass="32527">MDTKNLDLGLLVTLEALLAEGNVTRAARRLNLSQPALSARLARLRDALGDPLLIPAQRGMVLTQRAVELRQPLHEALEGVRQVVAKGMPSDPATMGATMVIAATDYVQYALLSRFSVALRTEAPRVRIAWRALDLLALATQLERGEVDLALALPNHAPAAMRQCLLFREDYVVIARQGHPAVPGRLSLDAFCALEHVVVSLQGGGFSGPTDAALEAIGRRRTVALSTSGFLIVPEVVSRSDMIALIPRRIADGWSDQVQVVEPPLTIPGFAIAGVWHDRTTDHTAQRWLRERLTTLAAEG</sequence>
<dbReference type="GO" id="GO:0003700">
    <property type="term" value="F:DNA-binding transcription factor activity"/>
    <property type="evidence" value="ECO:0007669"/>
    <property type="project" value="InterPro"/>
</dbReference>
<comment type="caution">
    <text evidence="7">The sequence shown here is derived from an EMBL/GenBank/DDBJ whole genome shotgun (WGS) entry which is preliminary data.</text>
</comment>
<dbReference type="InterPro" id="IPR050389">
    <property type="entry name" value="LysR-type_TF"/>
</dbReference>
<evidence type="ECO:0000313" key="7">
    <source>
        <dbReference type="EMBL" id="NDW05542.1"/>
    </source>
</evidence>
<reference evidence="7 8" key="1">
    <citation type="submission" date="2020-01" db="EMBL/GenBank/DDBJ databases">
        <title>Jiella pacifica sp. nov.</title>
        <authorList>
            <person name="Xue Z."/>
            <person name="Zhu S."/>
            <person name="Chen J."/>
            <person name="Yang J."/>
        </authorList>
    </citation>
    <scope>NUCLEOTIDE SEQUENCE [LARGE SCALE GENOMIC DNA]</scope>
    <source>
        <strain evidence="7 8">40Bstr34</strain>
    </source>
</reference>
<proteinExistence type="inferred from homology"/>
<dbReference type="AlphaFoldDB" id="A0A6N9T4N5"/>
<dbReference type="InterPro" id="IPR036390">
    <property type="entry name" value="WH_DNA-bd_sf"/>
</dbReference>
<dbReference type="PANTHER" id="PTHR30118">
    <property type="entry name" value="HTH-TYPE TRANSCRIPTIONAL REGULATOR LEUO-RELATED"/>
    <property type="match status" value="1"/>
</dbReference>
<protein>
    <submittedName>
        <fullName evidence="7">LysR family transcriptional regulator</fullName>
    </submittedName>
</protein>
<dbReference type="SUPFAM" id="SSF53850">
    <property type="entry name" value="Periplasmic binding protein-like II"/>
    <property type="match status" value="1"/>
</dbReference>
<keyword evidence="8" id="KW-1185">Reference proteome</keyword>
<evidence type="ECO:0000256" key="1">
    <source>
        <dbReference type="ARBA" id="ARBA00009437"/>
    </source>
</evidence>
<dbReference type="PROSITE" id="PS50931">
    <property type="entry name" value="HTH_LYSR"/>
    <property type="match status" value="1"/>
</dbReference>
<dbReference type="Gene3D" id="3.40.190.10">
    <property type="entry name" value="Periplasmic binding protein-like II"/>
    <property type="match status" value="2"/>
</dbReference>
<dbReference type="InterPro" id="IPR000847">
    <property type="entry name" value="LysR_HTH_N"/>
</dbReference>
<accession>A0A6N9T4N5</accession>
<dbReference type="Gene3D" id="1.10.10.10">
    <property type="entry name" value="Winged helix-like DNA-binding domain superfamily/Winged helix DNA-binding domain"/>
    <property type="match status" value="1"/>
</dbReference>
<keyword evidence="3" id="KW-0805">Transcription regulation</keyword>
<evidence type="ECO:0000256" key="2">
    <source>
        <dbReference type="ARBA" id="ARBA00022458"/>
    </source>
</evidence>
<name>A0A6N9T4N5_9HYPH</name>
<dbReference type="PRINTS" id="PR00039">
    <property type="entry name" value="HTHLYSR"/>
</dbReference>
<dbReference type="Pfam" id="PF00126">
    <property type="entry name" value="HTH_1"/>
    <property type="match status" value="1"/>
</dbReference>
<organism evidence="7 8">
    <name type="scientific">Jiella pacifica</name>
    <dbReference type="NCBI Taxonomy" id="2696469"/>
    <lineage>
        <taxon>Bacteria</taxon>
        <taxon>Pseudomonadati</taxon>
        <taxon>Pseudomonadota</taxon>
        <taxon>Alphaproteobacteria</taxon>
        <taxon>Hyphomicrobiales</taxon>
        <taxon>Aurantimonadaceae</taxon>
        <taxon>Jiella</taxon>
    </lineage>
</organism>
<dbReference type="EMBL" id="JAAAMG010000010">
    <property type="protein sequence ID" value="NDW05542.1"/>
    <property type="molecule type" value="Genomic_DNA"/>
</dbReference>
<dbReference type="GO" id="GO:0003677">
    <property type="term" value="F:DNA binding"/>
    <property type="evidence" value="ECO:0007669"/>
    <property type="project" value="UniProtKB-KW"/>
</dbReference>